<dbReference type="SUPFAM" id="SSF81301">
    <property type="entry name" value="Nucleotidyltransferase"/>
    <property type="match status" value="1"/>
</dbReference>
<dbReference type="PANTHER" id="PTHR34822">
    <property type="entry name" value="GRPB DOMAIN PROTEIN (AFU_ORTHOLOGUE AFUA_1G01530)"/>
    <property type="match status" value="1"/>
</dbReference>
<dbReference type="Pfam" id="PF04229">
    <property type="entry name" value="GrpB"/>
    <property type="match status" value="1"/>
</dbReference>
<dbReference type="InterPro" id="IPR007344">
    <property type="entry name" value="GrpB/CoaE"/>
</dbReference>
<organism evidence="1 2">
    <name type="scientific">Polychaeton citri CBS 116435</name>
    <dbReference type="NCBI Taxonomy" id="1314669"/>
    <lineage>
        <taxon>Eukaryota</taxon>
        <taxon>Fungi</taxon>
        <taxon>Dikarya</taxon>
        <taxon>Ascomycota</taxon>
        <taxon>Pezizomycotina</taxon>
        <taxon>Dothideomycetes</taxon>
        <taxon>Dothideomycetidae</taxon>
        <taxon>Capnodiales</taxon>
        <taxon>Capnodiaceae</taxon>
        <taxon>Polychaeton</taxon>
    </lineage>
</organism>
<name>A0A9P4Q1T6_9PEZI</name>
<accession>A0A9P4Q1T6</accession>
<proteinExistence type="predicted"/>
<keyword evidence="2" id="KW-1185">Reference proteome</keyword>
<sequence>MIESTSNKTVNGVPVEAILKPYKHEPELVQRISIRKVRGPELVITESDPQWPDHFQTFQSRIFTAFEPHGPNEGHRQGHGDNASRVDILSINHVGSTSVPELPAKAVIDIDLVLSSNSLLSEAFYVPRLEAAGFHFLLREPTWHEHRFFYAWEPMFCNLHVWGPHCPEVERHRIFRDWLREHADDRELYATTKKECAALSMKEGEVMMDYTLRKDNVIQEILTRAFKELEYRYI</sequence>
<evidence type="ECO:0000313" key="2">
    <source>
        <dbReference type="Proteomes" id="UP000799441"/>
    </source>
</evidence>
<evidence type="ECO:0000313" key="1">
    <source>
        <dbReference type="EMBL" id="KAF2716482.1"/>
    </source>
</evidence>
<dbReference type="Gene3D" id="3.30.460.10">
    <property type="entry name" value="Beta Polymerase, domain 2"/>
    <property type="match status" value="1"/>
</dbReference>
<gene>
    <name evidence="1" type="ORF">K431DRAFT_289373</name>
</gene>
<reference evidence="1" key="1">
    <citation type="journal article" date="2020" name="Stud. Mycol.">
        <title>101 Dothideomycetes genomes: a test case for predicting lifestyles and emergence of pathogens.</title>
        <authorList>
            <person name="Haridas S."/>
            <person name="Albert R."/>
            <person name="Binder M."/>
            <person name="Bloem J."/>
            <person name="Labutti K."/>
            <person name="Salamov A."/>
            <person name="Andreopoulos B."/>
            <person name="Baker S."/>
            <person name="Barry K."/>
            <person name="Bills G."/>
            <person name="Bluhm B."/>
            <person name="Cannon C."/>
            <person name="Castanera R."/>
            <person name="Culley D."/>
            <person name="Daum C."/>
            <person name="Ezra D."/>
            <person name="Gonzalez J."/>
            <person name="Henrissat B."/>
            <person name="Kuo A."/>
            <person name="Liang C."/>
            <person name="Lipzen A."/>
            <person name="Lutzoni F."/>
            <person name="Magnuson J."/>
            <person name="Mondo S."/>
            <person name="Nolan M."/>
            <person name="Ohm R."/>
            <person name="Pangilinan J."/>
            <person name="Park H.-J."/>
            <person name="Ramirez L."/>
            <person name="Alfaro M."/>
            <person name="Sun H."/>
            <person name="Tritt A."/>
            <person name="Yoshinaga Y."/>
            <person name="Zwiers L.-H."/>
            <person name="Turgeon B."/>
            <person name="Goodwin S."/>
            <person name="Spatafora J."/>
            <person name="Crous P."/>
            <person name="Grigoriev I."/>
        </authorList>
    </citation>
    <scope>NUCLEOTIDE SEQUENCE</scope>
    <source>
        <strain evidence="1">CBS 116435</strain>
    </source>
</reference>
<dbReference type="EMBL" id="MU003873">
    <property type="protein sequence ID" value="KAF2716482.1"/>
    <property type="molecule type" value="Genomic_DNA"/>
</dbReference>
<dbReference type="Proteomes" id="UP000799441">
    <property type="component" value="Unassembled WGS sequence"/>
</dbReference>
<dbReference type="AlphaFoldDB" id="A0A9P4Q1T6"/>
<dbReference type="InterPro" id="IPR043519">
    <property type="entry name" value="NT_sf"/>
</dbReference>
<protein>
    <submittedName>
        <fullName evidence="1">UPF0157-domain-containing protein</fullName>
    </submittedName>
</protein>
<dbReference type="PANTHER" id="PTHR34822:SF1">
    <property type="entry name" value="GRPB FAMILY PROTEIN"/>
    <property type="match status" value="1"/>
</dbReference>
<dbReference type="OrthoDB" id="630895at2759"/>
<comment type="caution">
    <text evidence="1">The sequence shown here is derived from an EMBL/GenBank/DDBJ whole genome shotgun (WGS) entry which is preliminary data.</text>
</comment>